<feature type="transmembrane region" description="Helical" evidence="1">
    <location>
        <begin position="131"/>
        <end position="150"/>
    </location>
</feature>
<feature type="transmembrane region" description="Helical" evidence="1">
    <location>
        <begin position="60"/>
        <end position="83"/>
    </location>
</feature>
<dbReference type="Proteomes" id="UP000179157">
    <property type="component" value="Unassembled WGS sequence"/>
</dbReference>
<dbReference type="AlphaFoldDB" id="A0A1F5UWF6"/>
<dbReference type="InterPro" id="IPR046739">
    <property type="entry name" value="DUF6789"/>
</dbReference>
<reference evidence="2 3" key="1">
    <citation type="journal article" date="2016" name="Nat. Commun.">
        <title>Thousands of microbial genomes shed light on interconnected biogeochemical processes in an aquifer system.</title>
        <authorList>
            <person name="Anantharaman K."/>
            <person name="Brown C.T."/>
            <person name="Hug L.A."/>
            <person name="Sharon I."/>
            <person name="Castelle C.J."/>
            <person name="Probst A.J."/>
            <person name="Thomas B.C."/>
            <person name="Singh A."/>
            <person name="Wilkins M.J."/>
            <person name="Karaoz U."/>
            <person name="Brodie E.L."/>
            <person name="Williams K.H."/>
            <person name="Hubbard S.S."/>
            <person name="Banfield J.F."/>
        </authorList>
    </citation>
    <scope>NUCLEOTIDE SEQUENCE [LARGE SCALE GENOMIC DNA]</scope>
    <source>
        <strain evidence="3">RBG_16_55_9</strain>
    </source>
</reference>
<organism evidence="2 3">
    <name type="scientific">Fraserbacteria sp. (strain RBG_16_55_9)</name>
    <dbReference type="NCBI Taxonomy" id="1817864"/>
    <lineage>
        <taxon>Bacteria</taxon>
        <taxon>Candidatus Fraseribacteriota</taxon>
    </lineage>
</organism>
<evidence type="ECO:0000256" key="1">
    <source>
        <dbReference type="SAM" id="Phobius"/>
    </source>
</evidence>
<evidence type="ECO:0000313" key="3">
    <source>
        <dbReference type="Proteomes" id="UP000179157"/>
    </source>
</evidence>
<evidence type="ECO:0000313" key="2">
    <source>
        <dbReference type="EMBL" id="OGF55482.1"/>
    </source>
</evidence>
<sequence>MLEEDGERTMNFLSVLAAGLIAGYAMAFVGYRMQGFLKLPRIDVSETGLIYFDDDGPSRWWIGMLAHEMDSVLFGLAFAGLLYTHLPGWGWLKGLIFGALLWLVVSLTAMIARAGGAKVFRTTMPMTMPHILANLLLHLIYGFVLGALYVPP</sequence>
<keyword evidence="1" id="KW-0812">Transmembrane</keyword>
<protein>
    <submittedName>
        <fullName evidence="2">Uncharacterized protein</fullName>
    </submittedName>
</protein>
<proteinExistence type="predicted"/>
<feature type="transmembrane region" description="Helical" evidence="1">
    <location>
        <begin position="12"/>
        <end position="31"/>
    </location>
</feature>
<accession>A0A1F5UWF6</accession>
<dbReference type="Pfam" id="PF20587">
    <property type="entry name" value="DUF6789"/>
    <property type="match status" value="1"/>
</dbReference>
<keyword evidence="1" id="KW-1133">Transmembrane helix</keyword>
<comment type="caution">
    <text evidence="2">The sequence shown here is derived from an EMBL/GenBank/DDBJ whole genome shotgun (WGS) entry which is preliminary data.</text>
</comment>
<gene>
    <name evidence="2" type="ORF">A2Z21_06700</name>
</gene>
<name>A0A1F5UWF6_FRAXR</name>
<feature type="transmembrane region" description="Helical" evidence="1">
    <location>
        <begin position="89"/>
        <end position="111"/>
    </location>
</feature>
<dbReference type="EMBL" id="MFGX01000056">
    <property type="protein sequence ID" value="OGF55482.1"/>
    <property type="molecule type" value="Genomic_DNA"/>
</dbReference>
<keyword evidence="1" id="KW-0472">Membrane</keyword>